<dbReference type="Gramene" id="Pp3c3_2300V3.1">
    <property type="protein sequence ID" value="Pp3c3_2300V3.1"/>
    <property type="gene ID" value="Pp3c3_2300"/>
</dbReference>
<evidence type="ECO:0000313" key="9">
    <source>
        <dbReference type="EnsemblPlants" id="Pp3c3_2300V3.1"/>
    </source>
</evidence>
<dbReference type="Pfam" id="PF06749">
    <property type="entry name" value="DUF1218"/>
    <property type="match status" value="1"/>
</dbReference>
<dbReference type="InterPro" id="IPR009606">
    <property type="entry name" value="DEAL/Modifying_wall_lignin1/2"/>
</dbReference>
<keyword evidence="5 7" id="KW-0472">Membrane</keyword>
<reference evidence="9" key="3">
    <citation type="submission" date="2020-12" db="UniProtKB">
        <authorList>
            <consortium name="EnsemblPlants"/>
        </authorList>
    </citation>
    <scope>IDENTIFICATION</scope>
</reference>
<dbReference type="AlphaFoldDB" id="A0A2K1KT28"/>
<evidence type="ECO:0000256" key="5">
    <source>
        <dbReference type="ARBA" id="ARBA00023136"/>
    </source>
</evidence>
<evidence type="ECO:0000313" key="10">
    <source>
        <dbReference type="Proteomes" id="UP000006727"/>
    </source>
</evidence>
<evidence type="ECO:0000256" key="4">
    <source>
        <dbReference type="ARBA" id="ARBA00022989"/>
    </source>
</evidence>
<sequence length="210" mass="22251">MAFGTKFSLRATCVAVLAGVIGITAAVLGFIAERKRITVNEMVWDDGANQCIMPRNESFSLSISAAFLVLLMQVLLTAAGGCTCCNYRIDKLASPAKLAIKSLVVSWTLCVVAMIFYFYGAGVSSNHHAQSNPRPVLPASTSASCGYAVDSGVFAGAAFLTILATASGITYYLAASRVYIHSWLCQPTYCIEVAQLPPPKPIPLAIITTT</sequence>
<dbReference type="RefSeq" id="XP_024370209.1">
    <property type="nucleotide sequence ID" value="XM_024514441.2"/>
</dbReference>
<evidence type="ECO:0000256" key="1">
    <source>
        <dbReference type="ARBA" id="ARBA00004127"/>
    </source>
</evidence>
<dbReference type="EnsemblPlants" id="Pp3c3_2300V3.1">
    <property type="protein sequence ID" value="Pp3c3_2300V3.1"/>
    <property type="gene ID" value="Pp3c3_2300"/>
</dbReference>
<dbReference type="OrthoDB" id="678343at2759"/>
<proteinExistence type="inferred from homology"/>
<keyword evidence="3" id="KW-0732">Signal</keyword>
<reference evidence="8 10" key="1">
    <citation type="journal article" date="2008" name="Science">
        <title>The Physcomitrella genome reveals evolutionary insights into the conquest of land by plants.</title>
        <authorList>
            <person name="Rensing S."/>
            <person name="Lang D."/>
            <person name="Zimmer A."/>
            <person name="Terry A."/>
            <person name="Salamov A."/>
            <person name="Shapiro H."/>
            <person name="Nishiyama T."/>
            <person name="Perroud P.-F."/>
            <person name="Lindquist E."/>
            <person name="Kamisugi Y."/>
            <person name="Tanahashi T."/>
            <person name="Sakakibara K."/>
            <person name="Fujita T."/>
            <person name="Oishi K."/>
            <person name="Shin-I T."/>
            <person name="Kuroki Y."/>
            <person name="Toyoda A."/>
            <person name="Suzuki Y."/>
            <person name="Hashimoto A."/>
            <person name="Yamaguchi K."/>
            <person name="Sugano A."/>
            <person name="Kohara Y."/>
            <person name="Fujiyama A."/>
            <person name="Anterola A."/>
            <person name="Aoki S."/>
            <person name="Ashton N."/>
            <person name="Barbazuk W.B."/>
            <person name="Barker E."/>
            <person name="Bennetzen J."/>
            <person name="Bezanilla M."/>
            <person name="Blankenship R."/>
            <person name="Cho S.H."/>
            <person name="Dutcher S."/>
            <person name="Estelle M."/>
            <person name="Fawcett J.A."/>
            <person name="Gundlach H."/>
            <person name="Hanada K."/>
            <person name="Heyl A."/>
            <person name="Hicks K.A."/>
            <person name="Hugh J."/>
            <person name="Lohr M."/>
            <person name="Mayer K."/>
            <person name="Melkozernov A."/>
            <person name="Murata T."/>
            <person name="Nelson D."/>
            <person name="Pils B."/>
            <person name="Prigge M."/>
            <person name="Reiss B."/>
            <person name="Renner T."/>
            <person name="Rombauts S."/>
            <person name="Rushton P."/>
            <person name="Sanderfoot A."/>
            <person name="Schween G."/>
            <person name="Shiu S.-H."/>
            <person name="Stueber K."/>
            <person name="Theodoulou F.L."/>
            <person name="Tu H."/>
            <person name="Van de Peer Y."/>
            <person name="Verrier P.J."/>
            <person name="Waters E."/>
            <person name="Wood A."/>
            <person name="Yang L."/>
            <person name="Cove D."/>
            <person name="Cuming A."/>
            <person name="Hasebe M."/>
            <person name="Lucas S."/>
            <person name="Mishler D.B."/>
            <person name="Reski R."/>
            <person name="Grigoriev I."/>
            <person name="Quatrano R.S."/>
            <person name="Boore J.L."/>
        </authorList>
    </citation>
    <scope>NUCLEOTIDE SEQUENCE [LARGE SCALE GENOMIC DNA]</scope>
    <source>
        <strain evidence="9 10">cv. Gransden 2004</strain>
    </source>
</reference>
<organism evidence="8">
    <name type="scientific">Physcomitrium patens</name>
    <name type="common">Spreading-leaved earth moss</name>
    <name type="synonym">Physcomitrella patens</name>
    <dbReference type="NCBI Taxonomy" id="3218"/>
    <lineage>
        <taxon>Eukaryota</taxon>
        <taxon>Viridiplantae</taxon>
        <taxon>Streptophyta</taxon>
        <taxon>Embryophyta</taxon>
        <taxon>Bryophyta</taxon>
        <taxon>Bryophytina</taxon>
        <taxon>Bryopsida</taxon>
        <taxon>Funariidae</taxon>
        <taxon>Funariales</taxon>
        <taxon>Funariaceae</taxon>
        <taxon>Physcomitrium</taxon>
    </lineage>
</organism>
<keyword evidence="4 7" id="KW-1133">Transmembrane helix</keyword>
<keyword evidence="10" id="KW-1185">Reference proteome</keyword>
<feature type="transmembrane region" description="Helical" evidence="7">
    <location>
        <begin position="12"/>
        <end position="32"/>
    </location>
</feature>
<dbReference type="Gramene" id="Pp3c3_2300V3.2">
    <property type="protein sequence ID" value="Pp3c3_2300V3.2"/>
    <property type="gene ID" value="Pp3c3_2300"/>
</dbReference>
<gene>
    <name evidence="9" type="primary">LOC112279773</name>
    <name evidence="8" type="ORF">PHYPA_003898</name>
</gene>
<comment type="subcellular location">
    <subcellularLocation>
        <location evidence="1">Endomembrane system</location>
        <topology evidence="1">Multi-pass membrane protein</topology>
    </subcellularLocation>
</comment>
<dbReference type="OMA" id="YSEECDY"/>
<dbReference type="InterPro" id="IPR052222">
    <property type="entry name" value="DESIGUAL"/>
</dbReference>
<protein>
    <submittedName>
        <fullName evidence="8 9">Uncharacterized protein</fullName>
    </submittedName>
</protein>
<evidence type="ECO:0000256" key="7">
    <source>
        <dbReference type="SAM" id="Phobius"/>
    </source>
</evidence>
<comment type="similarity">
    <text evidence="6">Belongs to the DESIGUAL family.</text>
</comment>
<dbReference type="PANTHER" id="PTHR31769">
    <property type="entry name" value="OS07G0462200 PROTEIN-RELATED"/>
    <property type="match status" value="1"/>
</dbReference>
<dbReference type="EMBL" id="ABEU02000003">
    <property type="protein sequence ID" value="PNR56906.1"/>
    <property type="molecule type" value="Genomic_DNA"/>
</dbReference>
<evidence type="ECO:0000256" key="3">
    <source>
        <dbReference type="ARBA" id="ARBA00022729"/>
    </source>
</evidence>
<dbReference type="PaxDb" id="3218-PP1S1_422V6.1"/>
<evidence type="ECO:0000313" key="8">
    <source>
        <dbReference type="EMBL" id="PNR56906.1"/>
    </source>
</evidence>
<feature type="transmembrane region" description="Helical" evidence="7">
    <location>
        <begin position="153"/>
        <end position="174"/>
    </location>
</feature>
<feature type="transmembrane region" description="Helical" evidence="7">
    <location>
        <begin position="63"/>
        <end position="86"/>
    </location>
</feature>
<evidence type="ECO:0000256" key="6">
    <source>
        <dbReference type="ARBA" id="ARBA00029467"/>
    </source>
</evidence>
<dbReference type="GO" id="GO:0012505">
    <property type="term" value="C:endomembrane system"/>
    <property type="evidence" value="ECO:0007669"/>
    <property type="project" value="UniProtKB-SubCell"/>
</dbReference>
<name>A0A2K1KT28_PHYPA</name>
<keyword evidence="2 7" id="KW-0812">Transmembrane</keyword>
<dbReference type="Proteomes" id="UP000006727">
    <property type="component" value="Chromosome 3"/>
</dbReference>
<accession>A0A2K1KT28</accession>
<feature type="transmembrane region" description="Helical" evidence="7">
    <location>
        <begin position="98"/>
        <end position="119"/>
    </location>
</feature>
<evidence type="ECO:0000256" key="2">
    <source>
        <dbReference type="ARBA" id="ARBA00022692"/>
    </source>
</evidence>
<dbReference type="EnsemblPlants" id="Pp3c3_2300V3.2">
    <property type="protein sequence ID" value="Pp3c3_2300V3.2"/>
    <property type="gene ID" value="Pp3c3_2300"/>
</dbReference>
<dbReference type="GeneID" id="112279773"/>
<reference evidence="8 10" key="2">
    <citation type="journal article" date="2018" name="Plant J.">
        <title>The Physcomitrella patens chromosome-scale assembly reveals moss genome structure and evolution.</title>
        <authorList>
            <person name="Lang D."/>
            <person name="Ullrich K.K."/>
            <person name="Murat F."/>
            <person name="Fuchs J."/>
            <person name="Jenkins J."/>
            <person name="Haas F.B."/>
            <person name="Piednoel M."/>
            <person name="Gundlach H."/>
            <person name="Van Bel M."/>
            <person name="Meyberg R."/>
            <person name="Vives C."/>
            <person name="Morata J."/>
            <person name="Symeonidi A."/>
            <person name="Hiss M."/>
            <person name="Muchero W."/>
            <person name="Kamisugi Y."/>
            <person name="Saleh O."/>
            <person name="Blanc G."/>
            <person name="Decker E.L."/>
            <person name="van Gessel N."/>
            <person name="Grimwood J."/>
            <person name="Hayes R.D."/>
            <person name="Graham S.W."/>
            <person name="Gunter L.E."/>
            <person name="McDaniel S.F."/>
            <person name="Hoernstein S.N.W."/>
            <person name="Larsson A."/>
            <person name="Li F.W."/>
            <person name="Perroud P.F."/>
            <person name="Phillips J."/>
            <person name="Ranjan P."/>
            <person name="Rokshar D.S."/>
            <person name="Rothfels C.J."/>
            <person name="Schneider L."/>
            <person name="Shu S."/>
            <person name="Stevenson D.W."/>
            <person name="Thummler F."/>
            <person name="Tillich M."/>
            <person name="Villarreal Aguilar J.C."/>
            <person name="Widiez T."/>
            <person name="Wong G.K."/>
            <person name="Wymore A."/>
            <person name="Zhang Y."/>
            <person name="Zimmer A.D."/>
            <person name="Quatrano R.S."/>
            <person name="Mayer K.F.X."/>
            <person name="Goodstein D."/>
            <person name="Casacuberta J.M."/>
            <person name="Vandepoele K."/>
            <person name="Reski R."/>
            <person name="Cuming A.C."/>
            <person name="Tuskan G.A."/>
            <person name="Maumus F."/>
            <person name="Salse J."/>
            <person name="Schmutz J."/>
            <person name="Rensing S.A."/>
        </authorList>
    </citation>
    <scope>NUCLEOTIDE SEQUENCE [LARGE SCALE GENOMIC DNA]</scope>
    <source>
        <strain evidence="9 10">cv. Gransden 2004</strain>
    </source>
</reference>